<organism evidence="1 2">
    <name type="scientific">Blautia massiliensis</name>
    <name type="common">ex Durand et al. 2017</name>
    <dbReference type="NCBI Taxonomy" id="1737424"/>
    <lineage>
        <taxon>Bacteria</taxon>
        <taxon>Bacillati</taxon>
        <taxon>Bacillota</taxon>
        <taxon>Clostridia</taxon>
        <taxon>Lachnospirales</taxon>
        <taxon>Lachnospiraceae</taxon>
        <taxon>Blautia</taxon>
    </lineage>
</organism>
<comment type="caution">
    <text evidence="1">The sequence shown here is derived from an EMBL/GenBank/DDBJ whole genome shotgun (WGS) entry which is preliminary data.</text>
</comment>
<evidence type="ECO:0000313" key="2">
    <source>
        <dbReference type="Proteomes" id="UP000452293"/>
    </source>
</evidence>
<dbReference type="Proteomes" id="UP000452293">
    <property type="component" value="Unassembled WGS sequence"/>
</dbReference>
<reference evidence="1 2" key="1">
    <citation type="journal article" date="2019" name="Nat. Med.">
        <title>A library of human gut bacterial isolates paired with longitudinal multiomics data enables mechanistic microbiome research.</title>
        <authorList>
            <person name="Poyet M."/>
            <person name="Groussin M."/>
            <person name="Gibbons S.M."/>
            <person name="Avila-Pacheco J."/>
            <person name="Jiang X."/>
            <person name="Kearney S.M."/>
            <person name="Perrotta A.R."/>
            <person name="Berdy B."/>
            <person name="Zhao S."/>
            <person name="Lieberman T.D."/>
            <person name="Swanson P.K."/>
            <person name="Smith M."/>
            <person name="Roesemann S."/>
            <person name="Alexander J.E."/>
            <person name="Rich S.A."/>
            <person name="Livny J."/>
            <person name="Vlamakis H."/>
            <person name="Clish C."/>
            <person name="Bullock K."/>
            <person name="Deik A."/>
            <person name="Scott J."/>
            <person name="Pierce K.A."/>
            <person name="Xavier R.J."/>
            <person name="Alm E.J."/>
        </authorList>
    </citation>
    <scope>NUCLEOTIDE SEQUENCE [LARGE SCALE GENOMIC DNA]</scope>
    <source>
        <strain evidence="1 2">BIOML-A1</strain>
    </source>
</reference>
<name>A0ABW9X486_9FIRM</name>
<protein>
    <submittedName>
        <fullName evidence="1">Hydrolase</fullName>
    </submittedName>
</protein>
<gene>
    <name evidence="1" type="ORF">GT718_06185</name>
</gene>
<dbReference type="SUPFAM" id="SSF109604">
    <property type="entry name" value="HD-domain/PDEase-like"/>
    <property type="match status" value="1"/>
</dbReference>
<keyword evidence="2" id="KW-1185">Reference proteome</keyword>
<keyword evidence="1" id="KW-0378">Hydrolase</keyword>
<proteinExistence type="predicted"/>
<dbReference type="RefSeq" id="WP_021977529.1">
    <property type="nucleotide sequence ID" value="NZ_JBKTCY010000001.1"/>
</dbReference>
<dbReference type="GO" id="GO:0016787">
    <property type="term" value="F:hydrolase activity"/>
    <property type="evidence" value="ECO:0007669"/>
    <property type="project" value="UniProtKB-KW"/>
</dbReference>
<evidence type="ECO:0000313" key="1">
    <source>
        <dbReference type="EMBL" id="MZL76956.1"/>
    </source>
</evidence>
<dbReference type="Gene3D" id="1.10.3210.10">
    <property type="entry name" value="Hypothetical protein af1432"/>
    <property type="match status" value="1"/>
</dbReference>
<dbReference type="EMBL" id="WWVW01000009">
    <property type="protein sequence ID" value="MZL76956.1"/>
    <property type="molecule type" value="Genomic_DNA"/>
</dbReference>
<sequence length="201" mass="22457">MEHIARDEAFALLKKYNKDPFHIQHALTVEAVMKWYAKELGYGDDAEYWGIVGLLHDIDFELYPEEHCLKAPELLREAGVGEDIIHAVVSHGYGITVGCGATIETAPEHEMEKVLFAADELTGLIWAAALMRPSKSTKDMELKSLKKKYKSKGFAAGCSREVIQRGADQLGWDLAKLLTMTLQAMAESEDEIQKEMDAEEA</sequence>
<dbReference type="PANTHER" id="PTHR38659:SF2">
    <property type="entry name" value="HDIG DOMAIN PROTEIN"/>
    <property type="match status" value="1"/>
</dbReference>
<accession>A0ABW9X486</accession>
<dbReference type="PANTHER" id="PTHR38659">
    <property type="entry name" value="METAL-DEPENDENT PHOSPHOHYDROLASE"/>
    <property type="match status" value="1"/>
</dbReference>